<keyword evidence="3 5" id="KW-0479">Metal-binding</keyword>
<evidence type="ECO:0000256" key="1">
    <source>
        <dbReference type="ARBA" id="ARBA00022603"/>
    </source>
</evidence>
<dbReference type="GO" id="GO:0009086">
    <property type="term" value="P:methionine biosynthetic process"/>
    <property type="evidence" value="ECO:0007669"/>
    <property type="project" value="InterPro"/>
</dbReference>
<keyword evidence="1 6" id="KW-0489">Methyltransferase</keyword>
<evidence type="ECO:0000256" key="6">
    <source>
        <dbReference type="PROSITE-ProRule" id="PRU00333"/>
    </source>
</evidence>
<organism evidence="8 9">
    <name type="scientific">Leishmania donovani</name>
    <dbReference type="NCBI Taxonomy" id="5661"/>
    <lineage>
        <taxon>Eukaryota</taxon>
        <taxon>Discoba</taxon>
        <taxon>Euglenozoa</taxon>
        <taxon>Kinetoplastea</taxon>
        <taxon>Metakinetoplastina</taxon>
        <taxon>Trypanosomatida</taxon>
        <taxon>Trypanosomatidae</taxon>
        <taxon>Leishmaniinae</taxon>
        <taxon>Leishmania</taxon>
    </lineage>
</organism>
<evidence type="ECO:0000259" key="7">
    <source>
        <dbReference type="PROSITE" id="PS50970"/>
    </source>
</evidence>
<keyword evidence="2 6" id="KW-0808">Transferase</keyword>
<proteinExistence type="predicted"/>
<dbReference type="GO" id="GO:0008898">
    <property type="term" value="F:S-adenosylmethionine-homocysteine S-methyltransferase activity"/>
    <property type="evidence" value="ECO:0007669"/>
    <property type="project" value="TreeGrafter"/>
</dbReference>
<dbReference type="GeneID" id="13386622"/>
<dbReference type="OMA" id="CSQPEVI"/>
<evidence type="ECO:0000256" key="4">
    <source>
        <dbReference type="ARBA" id="ARBA00022833"/>
    </source>
</evidence>
<dbReference type="Gene3D" id="3.20.20.330">
    <property type="entry name" value="Homocysteine-binding-like domain"/>
    <property type="match status" value="1"/>
</dbReference>
<dbReference type="PhylomeDB" id="E9BV13"/>
<dbReference type="InterPro" id="IPR017226">
    <property type="entry name" value="BHMT-like"/>
</dbReference>
<dbReference type="AlphaFoldDB" id="E9BV13"/>
<dbReference type="GO" id="GO:0008270">
    <property type="term" value="F:zinc ion binding"/>
    <property type="evidence" value="ECO:0007669"/>
    <property type="project" value="InterPro"/>
</dbReference>
<evidence type="ECO:0000313" key="8">
    <source>
        <dbReference type="EMBL" id="CBZ39092.1"/>
    </source>
</evidence>
<dbReference type="PIRSF" id="PIRSF037505">
    <property type="entry name" value="Betaine_HMT"/>
    <property type="match status" value="1"/>
</dbReference>
<dbReference type="FunFam" id="3.20.20.330:FF:000002">
    <property type="entry name" value="Homocysteine S-methyltransferase"/>
    <property type="match status" value="1"/>
</dbReference>
<evidence type="ECO:0000256" key="2">
    <source>
        <dbReference type="ARBA" id="ARBA00022679"/>
    </source>
</evidence>
<dbReference type="InterPro" id="IPR003726">
    <property type="entry name" value="HCY_dom"/>
</dbReference>
<feature type="binding site" evidence="5 6">
    <location>
        <position position="358"/>
    </location>
    <ligand>
        <name>Zn(2+)</name>
        <dbReference type="ChEBI" id="CHEBI:29105"/>
    </ligand>
</feature>
<reference evidence="8 9" key="1">
    <citation type="journal article" date="2011" name="Genome Res.">
        <title>Whole genome sequencing of multiple Leishmania donovani clinical isolates provides insights into population structure and mechanisms of drug resistance.</title>
        <authorList>
            <person name="Downing T."/>
            <person name="Imamura H."/>
            <person name="Decuypere S."/>
            <person name="Clark T.G."/>
            <person name="Coombs G.H."/>
            <person name="Cotton J.A."/>
            <person name="Hilley J.D."/>
            <person name="de Doncker S."/>
            <person name="Maes I."/>
            <person name="Mottram J.C."/>
            <person name="Quail M.A."/>
            <person name="Rijal S."/>
            <person name="Sanders M."/>
            <person name="Schonian G."/>
            <person name="Stark O."/>
            <person name="Sundar S."/>
            <person name="Vanaerschot M."/>
            <person name="Hertz-Fowler C."/>
            <person name="Dujardin J.C."/>
            <person name="Berriman M."/>
        </authorList>
    </citation>
    <scope>NUCLEOTIDE SEQUENCE [LARGE SCALE GENOMIC DNA]</scope>
    <source>
        <strain evidence="8 9">BPK282A1</strain>
    </source>
</reference>
<evidence type="ECO:0000313" key="9">
    <source>
        <dbReference type="Proteomes" id="UP000008980"/>
    </source>
</evidence>
<accession>E9BV13</accession>
<sequence length="379" mass="40772">MECSSLFVSHLPHPTGIGCNPVSTVVAGTHAARARTHFTHMENHHFLCWGLLANWKVGGMEAYLADPNQVVMLDGGLATELETRGCDLLDPLWSGKVLLESPQRIRDVALAYLRAGARCIITASYQITPQSLMEHRGLTEDAAVAAIEESVRIAQSVRERHLKEKPQAAPVFVAGSVGPYGAYLADGSEYRGDYVRSAEEFKEFHRLRIAALLRAGADVLAIETQPSAAEVRAIVALLQEEHPNCRAWVSFTTSRISPVEAISDGTKWADIISFLEKAPQVVAVGVNCIPMAEASAVLAHLHTLTTMPLVVYTNSGESYDTVTRTWHPIPMRDGTTLSLAALAREWASHGARLVGGCCRTGPSDIAGAAAALDSAGFVV</sequence>
<dbReference type="PANTHER" id="PTHR46015">
    <property type="entry name" value="ZGC:172121"/>
    <property type="match status" value="1"/>
</dbReference>
<feature type="binding site" evidence="6">
    <location>
        <position position="288"/>
    </location>
    <ligand>
        <name>Zn(2+)</name>
        <dbReference type="ChEBI" id="CHEBI:29105"/>
    </ligand>
</feature>
<dbReference type="GO" id="GO:0033528">
    <property type="term" value="P:S-methylmethionine cycle"/>
    <property type="evidence" value="ECO:0007669"/>
    <property type="project" value="TreeGrafter"/>
</dbReference>
<dbReference type="PROSITE" id="PS50970">
    <property type="entry name" value="HCY"/>
    <property type="match status" value="1"/>
</dbReference>
<gene>
    <name evidence="8" type="ORF">LDBPK_366570</name>
</gene>
<dbReference type="NCBIfam" id="NF007020">
    <property type="entry name" value="PRK09485.1"/>
    <property type="match status" value="1"/>
</dbReference>
<dbReference type="EMBL" id="FR799623">
    <property type="protein sequence ID" value="CBZ39092.1"/>
    <property type="molecule type" value="Genomic_DNA"/>
</dbReference>
<comment type="cofactor">
    <cofactor evidence="5">
        <name>Zn(2+)</name>
        <dbReference type="ChEBI" id="CHEBI:29105"/>
    </cofactor>
    <text evidence="5">Binds 1 zinc ion per subunit.</text>
</comment>
<name>E9BV13_LEIDO</name>
<feature type="binding site" evidence="5 6">
    <location>
        <position position="357"/>
    </location>
    <ligand>
        <name>Zn(2+)</name>
        <dbReference type="ChEBI" id="CHEBI:29105"/>
    </ligand>
</feature>
<reference evidence="9" key="2">
    <citation type="submission" date="2011-02" db="EMBL/GenBank/DDBJ databases">
        <title>Whole genome sequencing of Leishmania donovani clinical lines reveals dynamic variation related to drug resistance.</title>
        <authorList>
            <person name="Downing T."/>
            <person name="Imamura H."/>
            <person name="Sanders M."/>
            <person name="Decuypere S."/>
            <person name="Hertz-Fowler C."/>
            <person name="Clark T.G."/>
            <person name="Rijal S."/>
            <person name="Sundar S."/>
            <person name="Quail M.A."/>
            <person name="De Doncker S."/>
            <person name="Maes I."/>
            <person name="Vanaerschot M."/>
            <person name="Stark O."/>
            <person name="Schonian G."/>
            <person name="Dujardin J.C."/>
            <person name="Berriman M."/>
        </authorList>
    </citation>
    <scope>NUCLEOTIDE SEQUENCE [LARGE SCALE GENOMIC DNA]</scope>
    <source>
        <strain evidence="9">BPK282A1</strain>
    </source>
</reference>
<dbReference type="Pfam" id="PF02574">
    <property type="entry name" value="S-methyl_trans"/>
    <property type="match status" value="1"/>
</dbReference>
<protein>
    <submittedName>
        <fullName evidence="8">Homocysteine S-methyltransferase, putative</fullName>
    </submittedName>
</protein>
<dbReference type="InterPro" id="IPR051486">
    <property type="entry name" value="Hcy_S-methyltransferase"/>
</dbReference>
<feature type="domain" description="Hcy-binding" evidence="7">
    <location>
        <begin position="59"/>
        <end position="372"/>
    </location>
</feature>
<dbReference type="PANTHER" id="PTHR46015:SF1">
    <property type="entry name" value="HOMOCYSTEINE S-METHYLTRANSFERASE-LIKE ISOFORM 1"/>
    <property type="match status" value="1"/>
</dbReference>
<dbReference type="InterPro" id="IPR036589">
    <property type="entry name" value="HCY_dom_sf"/>
</dbReference>
<dbReference type="GO" id="GO:0032259">
    <property type="term" value="P:methylation"/>
    <property type="evidence" value="ECO:0007669"/>
    <property type="project" value="UniProtKB-KW"/>
</dbReference>
<keyword evidence="4 5" id="KW-0862">Zinc</keyword>
<dbReference type="KEGG" id="ldo:LDBPK_366570"/>
<dbReference type="SUPFAM" id="SSF82282">
    <property type="entry name" value="Homocysteine S-methyltransferase"/>
    <property type="match status" value="1"/>
</dbReference>
<dbReference type="VEuPathDB" id="TriTrypDB:LdBPK_366570.1"/>
<dbReference type="Proteomes" id="UP000008980">
    <property type="component" value="Chromosome 36"/>
</dbReference>
<evidence type="ECO:0000256" key="5">
    <source>
        <dbReference type="PIRSR" id="PIRSR037505-2"/>
    </source>
</evidence>
<evidence type="ECO:0000256" key="3">
    <source>
        <dbReference type="ARBA" id="ARBA00022723"/>
    </source>
</evidence>
<dbReference type="RefSeq" id="XP_003865768.1">
    <property type="nucleotide sequence ID" value="XM_003865720.1"/>
</dbReference>